<dbReference type="EMBL" id="BEZZ01000308">
    <property type="protein sequence ID" value="GCC30532.1"/>
    <property type="molecule type" value="Genomic_DNA"/>
</dbReference>
<evidence type="ECO:0000313" key="2">
    <source>
        <dbReference type="Proteomes" id="UP000287033"/>
    </source>
</evidence>
<evidence type="ECO:0000313" key="1">
    <source>
        <dbReference type="EMBL" id="GCC30532.1"/>
    </source>
</evidence>
<comment type="caution">
    <text evidence="1">The sequence shown here is derived from an EMBL/GenBank/DDBJ whole genome shotgun (WGS) entry which is preliminary data.</text>
</comment>
<dbReference type="AlphaFoldDB" id="A0A401SJF4"/>
<reference evidence="1 2" key="1">
    <citation type="journal article" date="2018" name="Nat. Ecol. Evol.">
        <title>Shark genomes provide insights into elasmobranch evolution and the origin of vertebrates.</title>
        <authorList>
            <person name="Hara Y"/>
            <person name="Yamaguchi K"/>
            <person name="Onimaru K"/>
            <person name="Kadota M"/>
            <person name="Koyanagi M"/>
            <person name="Keeley SD"/>
            <person name="Tatsumi K"/>
            <person name="Tanaka K"/>
            <person name="Motone F"/>
            <person name="Kageyama Y"/>
            <person name="Nozu R"/>
            <person name="Adachi N"/>
            <person name="Nishimura O"/>
            <person name="Nakagawa R"/>
            <person name="Tanegashima C"/>
            <person name="Kiyatake I"/>
            <person name="Matsumoto R"/>
            <person name="Murakumo K"/>
            <person name="Nishida K"/>
            <person name="Terakita A"/>
            <person name="Kuratani S"/>
            <person name="Sato K"/>
            <person name="Hyodo S Kuraku.S."/>
        </authorList>
    </citation>
    <scope>NUCLEOTIDE SEQUENCE [LARGE SCALE GENOMIC DNA]</scope>
</reference>
<name>A0A401SJF4_CHIPU</name>
<accession>A0A401SJF4</accession>
<proteinExistence type="predicted"/>
<sequence>MLQLSTREPRLFGNNRMMRHLHTTTATFFFKKRKRIHLVIRTLYYDHSACPGPLDLTTGLGRVHLSS</sequence>
<gene>
    <name evidence="1" type="ORF">chiPu_0008983</name>
</gene>
<keyword evidence="2" id="KW-1185">Reference proteome</keyword>
<protein>
    <submittedName>
        <fullName evidence="1">Uncharacterized protein</fullName>
    </submittedName>
</protein>
<dbReference type="Proteomes" id="UP000287033">
    <property type="component" value="Unassembled WGS sequence"/>
</dbReference>
<organism evidence="1 2">
    <name type="scientific">Chiloscyllium punctatum</name>
    <name type="common">Brownbanded bambooshark</name>
    <name type="synonym">Hemiscyllium punctatum</name>
    <dbReference type="NCBI Taxonomy" id="137246"/>
    <lineage>
        <taxon>Eukaryota</taxon>
        <taxon>Metazoa</taxon>
        <taxon>Chordata</taxon>
        <taxon>Craniata</taxon>
        <taxon>Vertebrata</taxon>
        <taxon>Chondrichthyes</taxon>
        <taxon>Elasmobranchii</taxon>
        <taxon>Galeomorphii</taxon>
        <taxon>Galeoidea</taxon>
        <taxon>Orectolobiformes</taxon>
        <taxon>Hemiscylliidae</taxon>
        <taxon>Chiloscyllium</taxon>
    </lineage>
</organism>